<feature type="domain" description="DUF2470" evidence="2">
    <location>
        <begin position="284"/>
        <end position="358"/>
    </location>
</feature>
<dbReference type="OMA" id="YHKAHDF"/>
<organism evidence="4 5">
    <name type="scientific">Klebsormidium nitens</name>
    <name type="common">Green alga</name>
    <name type="synonym">Ulothrix nitens</name>
    <dbReference type="NCBI Taxonomy" id="105231"/>
    <lineage>
        <taxon>Eukaryota</taxon>
        <taxon>Viridiplantae</taxon>
        <taxon>Streptophyta</taxon>
        <taxon>Klebsormidiophyceae</taxon>
        <taxon>Klebsormidiales</taxon>
        <taxon>Klebsormidiaceae</taxon>
        <taxon>Klebsormidium</taxon>
    </lineage>
</organism>
<evidence type="ECO:0000259" key="2">
    <source>
        <dbReference type="Pfam" id="PF10615"/>
    </source>
</evidence>
<dbReference type="Pfam" id="PF13883">
    <property type="entry name" value="CREG_beta-barrel"/>
    <property type="match status" value="1"/>
</dbReference>
<evidence type="ECO:0000313" key="4">
    <source>
        <dbReference type="EMBL" id="GAQ79682.1"/>
    </source>
</evidence>
<dbReference type="Proteomes" id="UP000054558">
    <property type="component" value="Unassembled WGS sequence"/>
</dbReference>
<accession>A0A1Y1HPH6</accession>
<dbReference type="EMBL" id="DF236984">
    <property type="protein sequence ID" value="GAQ79682.1"/>
    <property type="molecule type" value="Genomic_DNA"/>
</dbReference>
<dbReference type="AlphaFoldDB" id="A0A1Y1HPH6"/>
<feature type="region of interest" description="Disordered" evidence="1">
    <location>
        <begin position="362"/>
        <end position="383"/>
    </location>
</feature>
<dbReference type="InterPro" id="IPR012349">
    <property type="entry name" value="Split_barrel_FMN-bd"/>
</dbReference>
<evidence type="ECO:0000256" key="1">
    <source>
        <dbReference type="SAM" id="MobiDB-lite"/>
    </source>
</evidence>
<dbReference type="Gene3D" id="2.30.110.10">
    <property type="entry name" value="Electron Transport, Fmn-binding Protein, Chain A"/>
    <property type="match status" value="1"/>
</dbReference>
<feature type="compositionally biased region" description="Polar residues" evidence="1">
    <location>
        <begin position="372"/>
        <end position="383"/>
    </location>
</feature>
<name>A0A1Y1HPH6_KLENI</name>
<dbReference type="InterPro" id="IPR037119">
    <property type="entry name" value="Haem_oxidase_HugZ-like_sf"/>
</dbReference>
<sequence>MASTAKALSRCLPSKSLDLSAAQAVLQSVQTCSVPAVIRRPSVVPRAFLSSCGQRWFRKCDRCTPAGRSRDLVSAFGFSRGNSNFVTMAAATDQAGEQVLEQDAVAEAMERVQEHQKTAAQLPPVEEARTILDICRQGLLSVHSSRHEGYPMGSLVGYATDEAGSPILAISSLSPHTQDLERNPQCSFFLSRDLNSMNRAKVTLLGNAEIVDEAERQSVRDSYLKKHPNAFWVDFGDFRFVRIRPTHIRMTRNIATFAMGASVTQFTPEDFAAAEPDPIAQFEKPIMDHMNADHADALMATVEHYVGTPKLDGAQMLELDRLGMRLQVKQGGSSFALRVPFTRPAADRGDVKTLLVEMTRESMKALGRSRGGPSQQAASPEKA</sequence>
<dbReference type="InterPro" id="IPR019595">
    <property type="entry name" value="DUF2470"/>
</dbReference>
<dbReference type="PANTHER" id="PTHR13343">
    <property type="entry name" value="CREG1 PROTEIN"/>
    <property type="match status" value="1"/>
</dbReference>
<keyword evidence="5" id="KW-1185">Reference proteome</keyword>
<dbReference type="SUPFAM" id="SSF50475">
    <property type="entry name" value="FMN-binding split barrel"/>
    <property type="match status" value="1"/>
</dbReference>
<dbReference type="Gene3D" id="3.20.180.10">
    <property type="entry name" value="PNP-oxidase-like"/>
    <property type="match status" value="1"/>
</dbReference>
<evidence type="ECO:0000259" key="3">
    <source>
        <dbReference type="Pfam" id="PF13883"/>
    </source>
</evidence>
<feature type="domain" description="CREG-like beta-barrel" evidence="3">
    <location>
        <begin position="126"/>
        <end position="249"/>
    </location>
</feature>
<dbReference type="InterPro" id="IPR055343">
    <property type="entry name" value="CREG_beta-barrel"/>
</dbReference>
<dbReference type="PANTHER" id="PTHR13343:SF24">
    <property type="entry name" value="OS07G0573800 PROTEIN"/>
    <property type="match status" value="1"/>
</dbReference>
<dbReference type="Pfam" id="PF10615">
    <property type="entry name" value="DUF2470"/>
    <property type="match status" value="1"/>
</dbReference>
<gene>
    <name evidence="4" type="ORF">KFL_000350360</name>
</gene>
<reference evidence="4 5" key="1">
    <citation type="journal article" date="2014" name="Nat. Commun.">
        <title>Klebsormidium flaccidum genome reveals primary factors for plant terrestrial adaptation.</title>
        <authorList>
            <person name="Hori K."/>
            <person name="Maruyama F."/>
            <person name="Fujisawa T."/>
            <person name="Togashi T."/>
            <person name="Yamamoto N."/>
            <person name="Seo M."/>
            <person name="Sato S."/>
            <person name="Yamada T."/>
            <person name="Mori H."/>
            <person name="Tajima N."/>
            <person name="Moriyama T."/>
            <person name="Ikeuchi M."/>
            <person name="Watanabe M."/>
            <person name="Wada H."/>
            <person name="Kobayashi K."/>
            <person name="Saito M."/>
            <person name="Masuda T."/>
            <person name="Sasaki-Sekimoto Y."/>
            <person name="Mashiguchi K."/>
            <person name="Awai K."/>
            <person name="Shimojima M."/>
            <person name="Masuda S."/>
            <person name="Iwai M."/>
            <person name="Nobusawa T."/>
            <person name="Narise T."/>
            <person name="Kondo S."/>
            <person name="Saito H."/>
            <person name="Sato R."/>
            <person name="Murakawa M."/>
            <person name="Ihara Y."/>
            <person name="Oshima-Yamada Y."/>
            <person name="Ohtaka K."/>
            <person name="Satoh M."/>
            <person name="Sonobe K."/>
            <person name="Ishii M."/>
            <person name="Ohtani R."/>
            <person name="Kanamori-Sato M."/>
            <person name="Honoki R."/>
            <person name="Miyazaki D."/>
            <person name="Mochizuki H."/>
            <person name="Umetsu J."/>
            <person name="Higashi K."/>
            <person name="Shibata D."/>
            <person name="Kamiya Y."/>
            <person name="Sato N."/>
            <person name="Nakamura Y."/>
            <person name="Tabata S."/>
            <person name="Ida S."/>
            <person name="Kurokawa K."/>
            <person name="Ohta H."/>
        </authorList>
    </citation>
    <scope>NUCLEOTIDE SEQUENCE [LARGE SCALE GENOMIC DNA]</scope>
    <source>
        <strain evidence="4 5">NIES-2285</strain>
    </source>
</reference>
<dbReference type="STRING" id="105231.A0A1Y1HPH6"/>
<dbReference type="GO" id="GO:0005737">
    <property type="term" value="C:cytoplasm"/>
    <property type="evidence" value="ECO:0007669"/>
    <property type="project" value="UniProtKB-ARBA"/>
</dbReference>
<dbReference type="OrthoDB" id="2138282at2759"/>
<proteinExistence type="predicted"/>
<protein>
    <submittedName>
        <fullName evidence="4">FMN binding protein</fullName>
    </submittedName>
</protein>
<evidence type="ECO:0000313" key="5">
    <source>
        <dbReference type="Proteomes" id="UP000054558"/>
    </source>
</evidence>